<proteinExistence type="predicted"/>
<protein>
    <recommendedName>
        <fullName evidence="4">HTH araC/xylS-type domain-containing protein</fullName>
    </recommendedName>
</protein>
<dbReference type="PROSITE" id="PS01124">
    <property type="entry name" value="HTH_ARAC_FAMILY_2"/>
    <property type="match status" value="1"/>
</dbReference>
<dbReference type="InterPro" id="IPR009057">
    <property type="entry name" value="Homeodomain-like_sf"/>
</dbReference>
<dbReference type="PRINTS" id="PR00032">
    <property type="entry name" value="HTHARAC"/>
</dbReference>
<dbReference type="GO" id="GO:0003700">
    <property type="term" value="F:DNA-binding transcription factor activity"/>
    <property type="evidence" value="ECO:0007669"/>
    <property type="project" value="InterPro"/>
</dbReference>
<dbReference type="GO" id="GO:0043565">
    <property type="term" value="F:sequence-specific DNA binding"/>
    <property type="evidence" value="ECO:0007669"/>
    <property type="project" value="InterPro"/>
</dbReference>
<evidence type="ECO:0000313" key="5">
    <source>
        <dbReference type="EMBL" id="AVP95988.1"/>
    </source>
</evidence>
<evidence type="ECO:0000313" key="6">
    <source>
        <dbReference type="Proteomes" id="UP000241074"/>
    </source>
</evidence>
<evidence type="ECO:0000256" key="3">
    <source>
        <dbReference type="ARBA" id="ARBA00023163"/>
    </source>
</evidence>
<feature type="domain" description="HTH araC/xylS-type" evidence="4">
    <location>
        <begin position="275"/>
        <end position="373"/>
    </location>
</feature>
<organism evidence="5 6">
    <name type="scientific">Ahniella affigens</name>
    <dbReference type="NCBI Taxonomy" id="2021234"/>
    <lineage>
        <taxon>Bacteria</taxon>
        <taxon>Pseudomonadati</taxon>
        <taxon>Pseudomonadota</taxon>
        <taxon>Gammaproteobacteria</taxon>
        <taxon>Lysobacterales</taxon>
        <taxon>Rhodanobacteraceae</taxon>
        <taxon>Ahniella</taxon>
    </lineage>
</organism>
<dbReference type="AlphaFoldDB" id="A0A2P1PMC4"/>
<accession>A0A2P1PMC4</accession>
<dbReference type="KEGG" id="xba:C7S18_01730"/>
<reference evidence="5 6" key="2">
    <citation type="submission" date="2018-03" db="EMBL/GenBank/DDBJ databases">
        <authorList>
            <person name="Keele B.F."/>
        </authorList>
    </citation>
    <scope>NUCLEOTIDE SEQUENCE [LARGE SCALE GENOMIC DNA]</scope>
    <source>
        <strain evidence="5 6">D13</strain>
    </source>
</reference>
<gene>
    <name evidence="5" type="ORF">C7S18_01730</name>
</gene>
<sequence length="388" mass="42522">MPGLRKHNDSQARRAHLAFGRGGHGPWRDDSAWPDRCPMMPPTTANGTRMFETCRAHPAQLGYVRVGLCGPSPCRKRYESMGSTHSFELASVETLLFEGGGFAVAGFRCPATHPHFAGASNLRNFCFGLPRRSSRLTVNDGPCFVADRNTLVLLNAGDSYARQRCGSDRDDTDVVGISSDVLTDIVKHVAPDTLQRFGGPRFPCNDVTMPPSLYFQGRLTFERLRNTHVHKLAAEVRLLELAGNVVATAANAAGAQIDGGFRRELAGRRAREAVRQVKELMCHSVPQCVDLKSLSDAVHMSQFHLCRLFKLDTGTSIHKYWRQLVLAQSLAMLSCRSIDISGIALSLGFAAQSHFTTAFRQYFGVTPGQYRRVNMNGPGSLDEALGSG</sequence>
<keyword evidence="3" id="KW-0804">Transcription</keyword>
<dbReference type="InterPro" id="IPR018062">
    <property type="entry name" value="HTH_AraC-typ_CS"/>
</dbReference>
<reference evidence="5 6" key="1">
    <citation type="submission" date="2018-03" db="EMBL/GenBank/DDBJ databases">
        <title>Ahniella affigens gen. nov., sp. nov., a gammaproteobacterium isolated from sandy soil near a stream.</title>
        <authorList>
            <person name="Ko Y."/>
            <person name="Kim J.-H."/>
        </authorList>
    </citation>
    <scope>NUCLEOTIDE SEQUENCE [LARGE SCALE GENOMIC DNA]</scope>
    <source>
        <strain evidence="5 6">D13</strain>
    </source>
</reference>
<evidence type="ECO:0000256" key="1">
    <source>
        <dbReference type="ARBA" id="ARBA00023015"/>
    </source>
</evidence>
<dbReference type="EMBL" id="CP027860">
    <property type="protein sequence ID" value="AVP95988.1"/>
    <property type="molecule type" value="Genomic_DNA"/>
</dbReference>
<dbReference type="SUPFAM" id="SSF46689">
    <property type="entry name" value="Homeodomain-like"/>
    <property type="match status" value="2"/>
</dbReference>
<keyword evidence="6" id="KW-1185">Reference proteome</keyword>
<evidence type="ECO:0000259" key="4">
    <source>
        <dbReference type="PROSITE" id="PS01124"/>
    </source>
</evidence>
<dbReference type="SMART" id="SM00342">
    <property type="entry name" value="HTH_ARAC"/>
    <property type="match status" value="1"/>
</dbReference>
<dbReference type="Proteomes" id="UP000241074">
    <property type="component" value="Chromosome"/>
</dbReference>
<name>A0A2P1PMC4_9GAMM</name>
<dbReference type="Pfam" id="PF12833">
    <property type="entry name" value="HTH_18"/>
    <property type="match status" value="1"/>
</dbReference>
<dbReference type="InterPro" id="IPR018060">
    <property type="entry name" value="HTH_AraC"/>
</dbReference>
<evidence type="ECO:0000256" key="2">
    <source>
        <dbReference type="ARBA" id="ARBA00023125"/>
    </source>
</evidence>
<dbReference type="Gene3D" id="1.10.10.60">
    <property type="entry name" value="Homeodomain-like"/>
    <property type="match status" value="1"/>
</dbReference>
<dbReference type="InterPro" id="IPR020449">
    <property type="entry name" value="Tscrpt_reg_AraC-type_HTH"/>
</dbReference>
<keyword evidence="2" id="KW-0238">DNA-binding</keyword>
<dbReference type="PANTHER" id="PTHR46796">
    <property type="entry name" value="HTH-TYPE TRANSCRIPTIONAL ACTIVATOR RHAS-RELATED"/>
    <property type="match status" value="1"/>
</dbReference>
<keyword evidence="1" id="KW-0805">Transcription regulation</keyword>
<dbReference type="InterPro" id="IPR050204">
    <property type="entry name" value="AraC_XylS_family_regulators"/>
</dbReference>
<dbReference type="PROSITE" id="PS00041">
    <property type="entry name" value="HTH_ARAC_FAMILY_1"/>
    <property type="match status" value="1"/>
</dbReference>